<dbReference type="PROSITE" id="PS50965">
    <property type="entry name" value="NERD"/>
    <property type="match status" value="1"/>
</dbReference>
<evidence type="ECO:0000256" key="1">
    <source>
        <dbReference type="SAM" id="MobiDB-lite"/>
    </source>
</evidence>
<feature type="compositionally biased region" description="Basic and acidic residues" evidence="1">
    <location>
        <begin position="179"/>
        <end position="194"/>
    </location>
</feature>
<dbReference type="RefSeq" id="WP_166396914.1">
    <property type="nucleotide sequence ID" value="NZ_CP045121.1"/>
</dbReference>
<evidence type="ECO:0000259" key="2">
    <source>
        <dbReference type="PROSITE" id="PS50965"/>
    </source>
</evidence>
<dbReference type="KEGG" id="rmar:GBA65_12830"/>
<dbReference type="AlphaFoldDB" id="A0A6G8PYH2"/>
<protein>
    <recommendedName>
        <fullName evidence="2">NERD domain-containing protein</fullName>
    </recommendedName>
</protein>
<sequence>MNCWVMAFVGEHAKSNYDVARRTNTFCVSSSRTPIRRARAGDRVLLYLAGEGFAAEARISSSASSPDGVPRWYSKKTPLWRISIEDVRFFEEPVLYRFPGDGNHPALGFHRYSLTSGFLAIPEDGFEDVLGWSRAGSSSELAEDSPAPEVVANEALSVPPRPSVRSRRSPDSVPSITVDPEREREKRMAGQHALHEGRKRVAMWTVAEMGASLLNLKGVRRYARSRVRAAETTWVSGGRAEERVGEELEKLLPHGFYIFHDVPLRGLGNVDHVVLGPNGFFSVETKSHSGHVTARGGRLARNGRPFEKDFVKQAWSGCYRLREILDAEVAPLLLFTDAFVEGRMAVRGVRVLPLKWTVGEILAPSIRHETGAVKMAVSKLSSNTGCHPSAAPRLA</sequence>
<evidence type="ECO:0000313" key="4">
    <source>
        <dbReference type="Proteomes" id="UP000502706"/>
    </source>
</evidence>
<organism evidence="3 4">
    <name type="scientific">Rubrobacter marinus</name>
    <dbReference type="NCBI Taxonomy" id="2653852"/>
    <lineage>
        <taxon>Bacteria</taxon>
        <taxon>Bacillati</taxon>
        <taxon>Actinomycetota</taxon>
        <taxon>Rubrobacteria</taxon>
        <taxon>Rubrobacterales</taxon>
        <taxon>Rubrobacteraceae</taxon>
        <taxon>Rubrobacter</taxon>
    </lineage>
</organism>
<dbReference type="Gene3D" id="3.10.590.10">
    <property type="entry name" value="ph1033 like domains"/>
    <property type="match status" value="1"/>
</dbReference>
<name>A0A6G8PYH2_9ACTN</name>
<dbReference type="Pfam" id="PF08378">
    <property type="entry name" value="NERD"/>
    <property type="match status" value="1"/>
</dbReference>
<reference evidence="3 4" key="1">
    <citation type="submission" date="2019-10" db="EMBL/GenBank/DDBJ databases">
        <title>Rubrobacter sp nov SCSIO 52915 isolated from a deep-sea sediment in the South China Sea.</title>
        <authorList>
            <person name="Chen R.W."/>
        </authorList>
    </citation>
    <scope>NUCLEOTIDE SEQUENCE [LARGE SCALE GENOMIC DNA]</scope>
    <source>
        <strain evidence="3 4">SCSIO 52915</strain>
    </source>
</reference>
<proteinExistence type="predicted"/>
<gene>
    <name evidence="3" type="ORF">GBA65_12830</name>
</gene>
<feature type="region of interest" description="Disordered" evidence="1">
    <location>
        <begin position="138"/>
        <end position="194"/>
    </location>
</feature>
<dbReference type="InterPro" id="IPR011528">
    <property type="entry name" value="NERD"/>
</dbReference>
<feature type="domain" description="NERD" evidence="2">
    <location>
        <begin position="236"/>
        <end position="344"/>
    </location>
</feature>
<dbReference type="EMBL" id="CP045121">
    <property type="protein sequence ID" value="QIN79253.1"/>
    <property type="molecule type" value="Genomic_DNA"/>
</dbReference>
<dbReference type="Proteomes" id="UP000502706">
    <property type="component" value="Chromosome"/>
</dbReference>
<evidence type="ECO:0000313" key="3">
    <source>
        <dbReference type="EMBL" id="QIN79253.1"/>
    </source>
</evidence>
<accession>A0A6G8PYH2</accession>
<keyword evidence="4" id="KW-1185">Reference proteome</keyword>